<protein>
    <submittedName>
        <fullName evidence="1">Predicted protein</fullName>
    </submittedName>
</protein>
<dbReference type="OrthoDB" id="10686012at2759"/>
<proteinExistence type="predicted"/>
<dbReference type="AlphaFoldDB" id="E4ZPK4"/>
<accession>E4ZPK4</accession>
<reference evidence="2" key="1">
    <citation type="journal article" date="2011" name="Nat. Commun.">
        <title>Effector diversification within compartments of the Leptosphaeria maculans genome affected by Repeat-Induced Point mutations.</title>
        <authorList>
            <person name="Rouxel T."/>
            <person name="Grandaubert J."/>
            <person name="Hane J.K."/>
            <person name="Hoede C."/>
            <person name="van de Wouw A.P."/>
            <person name="Couloux A."/>
            <person name="Dominguez V."/>
            <person name="Anthouard V."/>
            <person name="Bally P."/>
            <person name="Bourras S."/>
            <person name="Cozijnsen A.J."/>
            <person name="Ciuffetti L.M."/>
            <person name="Degrave A."/>
            <person name="Dilmaghani A."/>
            <person name="Duret L."/>
            <person name="Fudal I."/>
            <person name="Goodwin S.B."/>
            <person name="Gout L."/>
            <person name="Glaser N."/>
            <person name="Linglin J."/>
            <person name="Kema G.H.J."/>
            <person name="Lapalu N."/>
            <person name="Lawrence C.B."/>
            <person name="May K."/>
            <person name="Meyer M."/>
            <person name="Ollivier B."/>
            <person name="Poulain J."/>
            <person name="Schoch C.L."/>
            <person name="Simon A."/>
            <person name="Spatafora J.W."/>
            <person name="Stachowiak A."/>
            <person name="Turgeon B.G."/>
            <person name="Tyler B.M."/>
            <person name="Vincent D."/>
            <person name="Weissenbach J."/>
            <person name="Amselem J."/>
            <person name="Quesneville H."/>
            <person name="Oliver R.P."/>
            <person name="Wincker P."/>
            <person name="Balesdent M.-H."/>
            <person name="Howlett B.J."/>
        </authorList>
    </citation>
    <scope>NUCLEOTIDE SEQUENCE [LARGE SCALE GENOMIC DNA]</scope>
    <source>
        <strain evidence="2">JN3 / isolate v23.1.3 / race Av1-4-5-6-7-8</strain>
    </source>
</reference>
<name>E4ZPK4_LEPMJ</name>
<keyword evidence="2" id="KW-1185">Reference proteome</keyword>
<dbReference type="EMBL" id="FP929105">
    <property type="protein sequence ID" value="CBX93229.1"/>
    <property type="molecule type" value="Genomic_DNA"/>
</dbReference>
<evidence type="ECO:0000313" key="2">
    <source>
        <dbReference type="Proteomes" id="UP000002668"/>
    </source>
</evidence>
<organism evidence="2">
    <name type="scientific">Leptosphaeria maculans (strain JN3 / isolate v23.1.3 / race Av1-4-5-6-7-8)</name>
    <name type="common">Blackleg fungus</name>
    <name type="synonym">Phoma lingam</name>
    <dbReference type="NCBI Taxonomy" id="985895"/>
    <lineage>
        <taxon>Eukaryota</taxon>
        <taxon>Fungi</taxon>
        <taxon>Dikarya</taxon>
        <taxon>Ascomycota</taxon>
        <taxon>Pezizomycotina</taxon>
        <taxon>Dothideomycetes</taxon>
        <taxon>Pleosporomycetidae</taxon>
        <taxon>Pleosporales</taxon>
        <taxon>Pleosporineae</taxon>
        <taxon>Leptosphaeriaceae</taxon>
        <taxon>Plenodomus</taxon>
        <taxon>Plenodomus lingam/Leptosphaeria maculans species complex</taxon>
    </lineage>
</organism>
<dbReference type="InParanoid" id="E4ZPK4"/>
<dbReference type="VEuPathDB" id="FungiDB:LEMA_P041300.1"/>
<dbReference type="HOGENOM" id="CLU_513943_0_0_1"/>
<evidence type="ECO:0000313" key="1">
    <source>
        <dbReference type="EMBL" id="CBX93229.1"/>
    </source>
</evidence>
<sequence length="530" mass="59256">MACRNRLRGHLLYLHSLWEDACDNADSPSILPCGITVPTSTFYPRHPLASPKVHVSSLSSRTHPHTHIILPLFGKLPPLEIRPYGLHQIPHHGRRGRESSDGWTAYTFIQQPLRPPYATTFFRRRLGGWRRYPLSWPGSSVEDLEKQTGRSAQAHAANPGATLAVTSTAKRRPATRFTSESFQRGFSKHTARECVCSTAYHLPAYLVGFSDVIRALIGPKIGRRSTCTTNQRIFVHVPILLHLLRALGTILMPHVLSFCDGVSVLESVHSKMGHEKESQVAVSTDKLTLTALEKASHATGTHAFLTFPSIEKKHSTCSHQYIRTRTKDGQGLSCMIVRDENQYFLVSGGVREFSMRRWDMANDAQSTCRLLGNYIPSISIQPGSDGNPRHLMCFASHVEAPGTIPKCPAKVKACTSIVLGESKLTSSGVSRPVPRLRMLRLGSRIQEYWAIFSPCCAAISRDIVKFTDLIRILESNRFPSRAPSEPEPDFNLQVQFPCWTKRKSRLTMESRKETIYQCGPEQQLTNGAEP</sequence>
<gene>
    <name evidence="1" type="ORF">LEMA_P041300.1</name>
</gene>
<dbReference type="Proteomes" id="UP000002668">
    <property type="component" value="Genome"/>
</dbReference>